<dbReference type="AlphaFoldDB" id="A0A2P4ZA99"/>
<evidence type="ECO:0000313" key="2">
    <source>
        <dbReference type="Proteomes" id="UP000054821"/>
    </source>
</evidence>
<organism evidence="1 2">
    <name type="scientific">Trichoderma gamsii</name>
    <dbReference type="NCBI Taxonomy" id="398673"/>
    <lineage>
        <taxon>Eukaryota</taxon>
        <taxon>Fungi</taxon>
        <taxon>Dikarya</taxon>
        <taxon>Ascomycota</taxon>
        <taxon>Pezizomycotina</taxon>
        <taxon>Sordariomycetes</taxon>
        <taxon>Hypocreomycetidae</taxon>
        <taxon>Hypocreales</taxon>
        <taxon>Hypocreaceae</taxon>
        <taxon>Trichoderma</taxon>
    </lineage>
</organism>
<dbReference type="RefSeq" id="XP_024404594.1">
    <property type="nucleotide sequence ID" value="XM_024550645.1"/>
</dbReference>
<comment type="caution">
    <text evidence="1">The sequence shown here is derived from an EMBL/GenBank/DDBJ whole genome shotgun (WGS) entry which is preliminary data.</text>
</comment>
<evidence type="ECO:0000313" key="1">
    <source>
        <dbReference type="EMBL" id="PON21238.1"/>
    </source>
</evidence>
<accession>A0A2P4ZA99</accession>
<reference evidence="1 2" key="1">
    <citation type="journal article" date="2016" name="Genome Announc.">
        <title>Draft Whole-Genome Sequence of Trichoderma gamsii T6085, a Promising Biocontrol Agent of Fusarium Head Blight on Wheat.</title>
        <authorList>
            <person name="Baroncelli R."/>
            <person name="Zapparata A."/>
            <person name="Piaggeschi G."/>
            <person name="Sarrocco S."/>
            <person name="Vannacci G."/>
        </authorList>
    </citation>
    <scope>NUCLEOTIDE SEQUENCE [LARGE SCALE GENOMIC DNA]</scope>
    <source>
        <strain evidence="1 2">T6085</strain>
    </source>
</reference>
<keyword evidence="2" id="KW-1185">Reference proteome</keyword>
<gene>
    <name evidence="1" type="ORF">TGAM01_v209829</name>
</gene>
<proteinExistence type="predicted"/>
<protein>
    <submittedName>
        <fullName evidence="1">Uncharacterized protein</fullName>
    </submittedName>
</protein>
<name>A0A2P4ZA99_9HYPO</name>
<dbReference type="Proteomes" id="UP000054821">
    <property type="component" value="Unassembled WGS sequence"/>
</dbReference>
<dbReference type="GeneID" id="36347872"/>
<dbReference type="EMBL" id="JPDN02000052">
    <property type="protein sequence ID" value="PON21238.1"/>
    <property type="molecule type" value="Genomic_DNA"/>
</dbReference>
<sequence>MSRVSLKYYTRPIFLALSSLPVYMAVGHIRYKLATVMQILPLGQSANGQLTLILALPISERHGMAMANHEALSACSRHLL</sequence>